<sequence length="166" mass="19368">MSNFNLKYILQFMVLILIQVLILDHILFLGYINPYLYILFILALPINLNRVYIILLGFALGLCIDLFNNTGGVHAASTLFIAYFRPFILRLSFGISYDYNTLKLHKTDFKEQFLYVVIMVFIHHLLMFSLEYFSINYTVEILKNALLSGIFSSILIFTTLRLIYKA</sequence>
<dbReference type="InterPro" id="IPR007227">
    <property type="entry name" value="Cell_shape_determining_MreD"/>
</dbReference>
<name>A0A4U5TSS8_9FLAO</name>
<organism evidence="9 10">
    <name type="scientific">Mesohalobacter halotolerans</name>
    <dbReference type="NCBI Taxonomy" id="1883405"/>
    <lineage>
        <taxon>Bacteria</taxon>
        <taxon>Pseudomonadati</taxon>
        <taxon>Bacteroidota</taxon>
        <taxon>Flavobacteriia</taxon>
        <taxon>Flavobacteriales</taxon>
        <taxon>Flavobacteriaceae</taxon>
        <taxon>Mesohalobacter</taxon>
    </lineage>
</organism>
<comment type="caution">
    <text evidence="9">The sequence shown here is derived from an EMBL/GenBank/DDBJ whole genome shotgun (WGS) entry which is preliminary data.</text>
</comment>
<keyword evidence="3" id="KW-1003">Cell membrane</keyword>
<dbReference type="NCBIfam" id="TIGR03426">
    <property type="entry name" value="shape_MreD"/>
    <property type="match status" value="1"/>
</dbReference>
<dbReference type="GO" id="GO:0005886">
    <property type="term" value="C:plasma membrane"/>
    <property type="evidence" value="ECO:0007669"/>
    <property type="project" value="UniProtKB-SubCell"/>
</dbReference>
<evidence type="ECO:0000256" key="4">
    <source>
        <dbReference type="ARBA" id="ARBA00022692"/>
    </source>
</evidence>
<dbReference type="Proteomes" id="UP000306552">
    <property type="component" value="Unassembled WGS sequence"/>
</dbReference>
<protein>
    <submittedName>
        <fullName evidence="9">Rod shape-determining protein MreD</fullName>
    </submittedName>
</protein>
<keyword evidence="5" id="KW-0133">Cell shape</keyword>
<proteinExistence type="inferred from homology"/>
<feature type="transmembrane region" description="Helical" evidence="8">
    <location>
        <begin position="38"/>
        <end position="63"/>
    </location>
</feature>
<evidence type="ECO:0000256" key="2">
    <source>
        <dbReference type="ARBA" id="ARBA00007776"/>
    </source>
</evidence>
<comment type="similarity">
    <text evidence="2">Belongs to the MreD family.</text>
</comment>
<feature type="transmembrane region" description="Helical" evidence="8">
    <location>
        <begin position="12"/>
        <end position="32"/>
    </location>
</feature>
<accession>A0A4U5TSS8</accession>
<keyword evidence="4 8" id="KW-0812">Transmembrane</keyword>
<keyword evidence="7 8" id="KW-0472">Membrane</keyword>
<evidence type="ECO:0000256" key="7">
    <source>
        <dbReference type="ARBA" id="ARBA00023136"/>
    </source>
</evidence>
<reference evidence="9 10" key="1">
    <citation type="submission" date="2019-04" db="EMBL/GenBank/DDBJ databases">
        <title>Psychroflexus halotolerans sp. nov., isolated from a marine solar saltern.</title>
        <authorList>
            <person name="Feng X."/>
        </authorList>
    </citation>
    <scope>NUCLEOTIDE SEQUENCE [LARGE SCALE GENOMIC DNA]</scope>
    <source>
        <strain evidence="9 10">WDS2C27</strain>
    </source>
</reference>
<evidence type="ECO:0000256" key="8">
    <source>
        <dbReference type="SAM" id="Phobius"/>
    </source>
</evidence>
<dbReference type="OrthoDB" id="1132160at2"/>
<feature type="transmembrane region" description="Helical" evidence="8">
    <location>
        <begin position="113"/>
        <end position="133"/>
    </location>
</feature>
<keyword evidence="6 8" id="KW-1133">Transmembrane helix</keyword>
<dbReference type="AlphaFoldDB" id="A0A4U5TSS8"/>
<feature type="transmembrane region" description="Helical" evidence="8">
    <location>
        <begin position="145"/>
        <end position="164"/>
    </location>
</feature>
<evidence type="ECO:0000256" key="1">
    <source>
        <dbReference type="ARBA" id="ARBA00004651"/>
    </source>
</evidence>
<keyword evidence="10" id="KW-1185">Reference proteome</keyword>
<comment type="subcellular location">
    <subcellularLocation>
        <location evidence="1">Cell membrane</location>
        <topology evidence="1">Multi-pass membrane protein</topology>
    </subcellularLocation>
</comment>
<dbReference type="EMBL" id="SWMU01000001">
    <property type="protein sequence ID" value="TKS57379.1"/>
    <property type="molecule type" value="Genomic_DNA"/>
</dbReference>
<feature type="transmembrane region" description="Helical" evidence="8">
    <location>
        <begin position="75"/>
        <end position="93"/>
    </location>
</feature>
<gene>
    <name evidence="9" type="primary">mreD</name>
    <name evidence="9" type="ORF">FCN74_02855</name>
</gene>
<evidence type="ECO:0000313" key="9">
    <source>
        <dbReference type="EMBL" id="TKS57379.1"/>
    </source>
</evidence>
<evidence type="ECO:0000256" key="6">
    <source>
        <dbReference type="ARBA" id="ARBA00022989"/>
    </source>
</evidence>
<evidence type="ECO:0000256" key="5">
    <source>
        <dbReference type="ARBA" id="ARBA00022960"/>
    </source>
</evidence>
<evidence type="ECO:0000256" key="3">
    <source>
        <dbReference type="ARBA" id="ARBA00022475"/>
    </source>
</evidence>
<evidence type="ECO:0000313" key="10">
    <source>
        <dbReference type="Proteomes" id="UP000306552"/>
    </source>
</evidence>
<dbReference type="GO" id="GO:0008360">
    <property type="term" value="P:regulation of cell shape"/>
    <property type="evidence" value="ECO:0007669"/>
    <property type="project" value="UniProtKB-KW"/>
</dbReference>